<evidence type="ECO:0000256" key="3">
    <source>
        <dbReference type="ARBA" id="ARBA00022840"/>
    </source>
</evidence>
<dbReference type="GO" id="GO:0042398">
    <property type="term" value="P:modified amino acid biosynthetic process"/>
    <property type="evidence" value="ECO:0007669"/>
    <property type="project" value="InterPro"/>
</dbReference>
<reference evidence="6 7" key="1">
    <citation type="submission" date="2018-09" db="EMBL/GenBank/DDBJ databases">
        <title>Novel species of Arthrobacter.</title>
        <authorList>
            <person name="Liu Q."/>
            <person name="Xin Y.-H."/>
        </authorList>
    </citation>
    <scope>NUCLEOTIDE SEQUENCE [LARGE SCALE GENOMIC DNA]</scope>
    <source>
        <strain evidence="6 7">Hz2</strain>
    </source>
</reference>
<sequence length="377" mass="40960">MRTVGVEEEFLIVDEVNGQALPLAQALQGSGVGGGLVSEMKQEQIEVCTRPHLSLEDLAAEVGACRAAADSAARALGARTAAVAMSPLPVRSRVSPGLRYQAMMDRFALTAREQLTCGCHVHVAVVSDEEGVAVLDRIRIWLPVLAALSANSPFWNGEDTGYASFRSQAWNRWPLAGPCDIFGTAENYHQCVRDHLLTGVPLDLGQIYFDARLSHNHPTVEVRIGDVCLHPDDTVLLAALIRALVETAARQWRAGEPPLPVPTAQLRLAAWRAGRSGMDGDLLHPVRKEPMEAASVISALLAEVRPVLKEQGEAVLVESLVRQVLARGTGARRQRAAYRQNGDLRDVVADSVFVSNLQLGSLSRRHEMPHRLSLPRS</sequence>
<dbReference type="Pfam" id="PF04107">
    <property type="entry name" value="GCS2"/>
    <property type="match status" value="1"/>
</dbReference>
<evidence type="ECO:0000256" key="5">
    <source>
        <dbReference type="HAMAP-Rule" id="MF_01609"/>
    </source>
</evidence>
<proteinExistence type="inferred from homology"/>
<dbReference type="NCBIfam" id="NF010041">
    <property type="entry name" value="PRK13517.1-1"/>
    <property type="match status" value="1"/>
</dbReference>
<comment type="function">
    <text evidence="5">ATP-dependent carboxylate-amine ligase which exhibits weak glutamate--cysteine ligase activity.</text>
</comment>
<name>A0A3A5M592_9MICC</name>
<dbReference type="HAMAP" id="MF_01609">
    <property type="entry name" value="Glu_cys_ligase_2"/>
    <property type="match status" value="1"/>
</dbReference>
<dbReference type="PANTHER" id="PTHR36510">
    <property type="entry name" value="GLUTAMATE--CYSTEINE LIGASE 2-RELATED"/>
    <property type="match status" value="1"/>
</dbReference>
<comment type="similarity">
    <text evidence="5">Belongs to the glutamate--cysteine ligase type 2 family. YbdK subfamily.</text>
</comment>
<comment type="catalytic activity">
    <reaction evidence="4 5">
        <text>L-cysteine + L-glutamate + ATP = gamma-L-glutamyl-L-cysteine + ADP + phosphate + H(+)</text>
        <dbReference type="Rhea" id="RHEA:13285"/>
        <dbReference type="ChEBI" id="CHEBI:15378"/>
        <dbReference type="ChEBI" id="CHEBI:29985"/>
        <dbReference type="ChEBI" id="CHEBI:30616"/>
        <dbReference type="ChEBI" id="CHEBI:35235"/>
        <dbReference type="ChEBI" id="CHEBI:43474"/>
        <dbReference type="ChEBI" id="CHEBI:58173"/>
        <dbReference type="ChEBI" id="CHEBI:456216"/>
        <dbReference type="EC" id="6.3.2.2"/>
    </reaction>
</comment>
<dbReference type="InterPro" id="IPR011793">
    <property type="entry name" value="YbdK"/>
</dbReference>
<evidence type="ECO:0000313" key="7">
    <source>
        <dbReference type="Proteomes" id="UP000272560"/>
    </source>
</evidence>
<evidence type="ECO:0000256" key="2">
    <source>
        <dbReference type="ARBA" id="ARBA00022741"/>
    </source>
</evidence>
<evidence type="ECO:0000256" key="4">
    <source>
        <dbReference type="ARBA" id="ARBA00048819"/>
    </source>
</evidence>
<dbReference type="SUPFAM" id="SSF55931">
    <property type="entry name" value="Glutamine synthetase/guanido kinase"/>
    <property type="match status" value="1"/>
</dbReference>
<dbReference type="GO" id="GO:0004357">
    <property type="term" value="F:glutamate-cysteine ligase activity"/>
    <property type="evidence" value="ECO:0007669"/>
    <property type="project" value="UniProtKB-EC"/>
</dbReference>
<dbReference type="Gene3D" id="3.30.590.20">
    <property type="match status" value="1"/>
</dbReference>
<keyword evidence="1 5" id="KW-0436">Ligase</keyword>
<protein>
    <recommendedName>
        <fullName evidence="5">Putative glutamate--cysteine ligase 2</fullName>
        <ecNumber evidence="5">6.3.2.2</ecNumber>
    </recommendedName>
    <alternativeName>
        <fullName evidence="5">Gamma-glutamylcysteine synthetase 2</fullName>
        <shortName evidence="5">GCS 2</shortName>
        <shortName evidence="5">Gamma-GCS 2</shortName>
    </alternativeName>
</protein>
<dbReference type="OrthoDB" id="9769628at2"/>
<keyword evidence="7" id="KW-1185">Reference proteome</keyword>
<dbReference type="GO" id="GO:0005524">
    <property type="term" value="F:ATP binding"/>
    <property type="evidence" value="ECO:0007669"/>
    <property type="project" value="UniProtKB-KW"/>
</dbReference>
<dbReference type="InterPro" id="IPR050141">
    <property type="entry name" value="GCL_type2/YbdK_subfam"/>
</dbReference>
<keyword evidence="3 5" id="KW-0067">ATP-binding</keyword>
<organism evidence="6 7">
    <name type="scientific">Arthrobacter cheniae</name>
    <dbReference type="NCBI Taxonomy" id="1258888"/>
    <lineage>
        <taxon>Bacteria</taxon>
        <taxon>Bacillati</taxon>
        <taxon>Actinomycetota</taxon>
        <taxon>Actinomycetes</taxon>
        <taxon>Micrococcales</taxon>
        <taxon>Micrococcaceae</taxon>
        <taxon>Arthrobacter</taxon>
    </lineage>
</organism>
<evidence type="ECO:0000256" key="1">
    <source>
        <dbReference type="ARBA" id="ARBA00022598"/>
    </source>
</evidence>
<dbReference type="RefSeq" id="WP_120147004.1">
    <property type="nucleotide sequence ID" value="NZ_QZVT01000001.1"/>
</dbReference>
<comment type="caution">
    <text evidence="6">The sequence shown here is derived from an EMBL/GenBank/DDBJ whole genome shotgun (WGS) entry which is preliminary data.</text>
</comment>
<dbReference type="InterPro" id="IPR014746">
    <property type="entry name" value="Gln_synth/guanido_kin_cat_dom"/>
</dbReference>
<accession>A0A3A5M592</accession>
<dbReference type="Proteomes" id="UP000272560">
    <property type="component" value="Unassembled WGS sequence"/>
</dbReference>
<evidence type="ECO:0000313" key="6">
    <source>
        <dbReference type="EMBL" id="RJT82897.1"/>
    </source>
</evidence>
<dbReference type="EMBL" id="QZVT01000001">
    <property type="protein sequence ID" value="RJT82897.1"/>
    <property type="molecule type" value="Genomic_DNA"/>
</dbReference>
<gene>
    <name evidence="6" type="ORF">D6T63_00025</name>
</gene>
<dbReference type="PANTHER" id="PTHR36510:SF1">
    <property type="entry name" value="GLUTAMATE--CYSTEINE LIGASE 2-RELATED"/>
    <property type="match status" value="1"/>
</dbReference>
<dbReference type="InterPro" id="IPR006336">
    <property type="entry name" value="GCS2"/>
</dbReference>
<keyword evidence="2 5" id="KW-0547">Nucleotide-binding</keyword>
<dbReference type="EC" id="6.3.2.2" evidence="5"/>
<dbReference type="NCBIfam" id="TIGR02050">
    <property type="entry name" value="gshA_cyan_rel"/>
    <property type="match status" value="1"/>
</dbReference>
<dbReference type="AlphaFoldDB" id="A0A3A5M592"/>